<evidence type="ECO:0000313" key="1">
    <source>
        <dbReference type="EMBL" id="CAE6470734.1"/>
    </source>
</evidence>
<proteinExistence type="predicted"/>
<comment type="caution">
    <text evidence="1">The sequence shown here is derived from an EMBL/GenBank/DDBJ whole genome shotgun (WGS) entry which is preliminary data.</text>
</comment>
<name>A0A8H3C3F3_9AGAM</name>
<dbReference type="Proteomes" id="UP000663853">
    <property type="component" value="Unassembled WGS sequence"/>
</dbReference>
<sequence>MDQTDDHIRLKAVRRMFKLMLEFGSTVAEVHPVAKTVFAICMCAWEGLEERQKSGEELEDLAGRLVGFTPFVDEVKKHARLESLQQNTEEFLNLIEDISIFAMKRDTKGSVVTETEWRA</sequence>
<accession>A0A8H3C3F3</accession>
<dbReference type="AlphaFoldDB" id="A0A8H3C3F3"/>
<dbReference type="EMBL" id="CAJMXA010001819">
    <property type="protein sequence ID" value="CAE6470734.1"/>
    <property type="molecule type" value="Genomic_DNA"/>
</dbReference>
<evidence type="ECO:0000313" key="2">
    <source>
        <dbReference type="Proteomes" id="UP000663853"/>
    </source>
</evidence>
<organism evidence="1 2">
    <name type="scientific">Rhizoctonia solani</name>
    <dbReference type="NCBI Taxonomy" id="456999"/>
    <lineage>
        <taxon>Eukaryota</taxon>
        <taxon>Fungi</taxon>
        <taxon>Dikarya</taxon>
        <taxon>Basidiomycota</taxon>
        <taxon>Agaricomycotina</taxon>
        <taxon>Agaricomycetes</taxon>
        <taxon>Cantharellales</taxon>
        <taxon>Ceratobasidiaceae</taxon>
        <taxon>Rhizoctonia</taxon>
    </lineage>
</organism>
<protein>
    <submittedName>
        <fullName evidence="1">Uncharacterized protein</fullName>
    </submittedName>
</protein>
<gene>
    <name evidence="1" type="ORF">RDB_LOCUS74419</name>
</gene>
<reference evidence="1" key="1">
    <citation type="submission" date="2021-01" db="EMBL/GenBank/DDBJ databases">
        <authorList>
            <person name="Kaushik A."/>
        </authorList>
    </citation>
    <scope>NUCLEOTIDE SEQUENCE</scope>
    <source>
        <strain evidence="1">AG6-10EEA</strain>
    </source>
</reference>